<evidence type="ECO:0000313" key="3">
    <source>
        <dbReference type="Proteomes" id="UP000634919"/>
    </source>
</evidence>
<dbReference type="Gene3D" id="3.40.190.150">
    <property type="entry name" value="Bordetella uptake gene, domain 1"/>
    <property type="match status" value="1"/>
</dbReference>
<dbReference type="Proteomes" id="UP000634919">
    <property type="component" value="Unassembled WGS sequence"/>
</dbReference>
<dbReference type="InterPro" id="IPR042100">
    <property type="entry name" value="Bug_dom1"/>
</dbReference>
<gene>
    <name evidence="2" type="ORF">H9646_02810</name>
</gene>
<dbReference type="EMBL" id="JACSQK010000002">
    <property type="protein sequence ID" value="MBD7959398.1"/>
    <property type="molecule type" value="Genomic_DNA"/>
</dbReference>
<keyword evidence="3" id="KW-1185">Reference proteome</keyword>
<organism evidence="2 3">
    <name type="scientific">Comamonas avium</name>
    <dbReference type="NCBI Taxonomy" id="2762231"/>
    <lineage>
        <taxon>Bacteria</taxon>
        <taxon>Pseudomonadati</taxon>
        <taxon>Pseudomonadota</taxon>
        <taxon>Betaproteobacteria</taxon>
        <taxon>Burkholderiales</taxon>
        <taxon>Comamonadaceae</taxon>
        <taxon>Comamonas</taxon>
    </lineage>
</organism>
<comment type="similarity">
    <text evidence="1">Belongs to the UPF0065 (bug) family.</text>
</comment>
<dbReference type="Pfam" id="PF03401">
    <property type="entry name" value="TctC"/>
    <property type="match status" value="1"/>
</dbReference>
<dbReference type="InterPro" id="IPR005064">
    <property type="entry name" value="BUG"/>
</dbReference>
<comment type="caution">
    <text evidence="2">The sequence shown here is derived from an EMBL/GenBank/DDBJ whole genome shotgun (WGS) entry which is preliminary data.</text>
</comment>
<dbReference type="RefSeq" id="WP_191721830.1">
    <property type="nucleotide sequence ID" value="NZ_JACSQK010000002.1"/>
</dbReference>
<reference evidence="2 3" key="1">
    <citation type="submission" date="2020-08" db="EMBL/GenBank/DDBJ databases">
        <title>A Genomic Blueprint of the Chicken Gut Microbiome.</title>
        <authorList>
            <person name="Gilroy R."/>
            <person name="Ravi A."/>
            <person name="Getino M."/>
            <person name="Pursley I."/>
            <person name="Horton D.L."/>
            <person name="Alikhan N.-F."/>
            <person name="Baker D."/>
            <person name="Gharbi K."/>
            <person name="Hall N."/>
            <person name="Watson M."/>
            <person name="Adriaenssens E.M."/>
            <person name="Foster-Nyarko E."/>
            <person name="Jarju S."/>
            <person name="Secka A."/>
            <person name="Antonio M."/>
            <person name="Oren A."/>
            <person name="Chaudhuri R."/>
            <person name="La Ragione R.M."/>
            <person name="Hildebrand F."/>
            <person name="Pallen M.J."/>
        </authorList>
    </citation>
    <scope>NUCLEOTIDE SEQUENCE [LARGE SCALE GENOMIC DNA]</scope>
    <source>
        <strain evidence="2 3">Sa2CVA6</strain>
    </source>
</reference>
<protein>
    <submittedName>
        <fullName evidence="2">Tripartite tricarboxylate transporter substrate binding protein</fullName>
    </submittedName>
</protein>
<dbReference type="PANTHER" id="PTHR42928:SF5">
    <property type="entry name" value="BLR1237 PROTEIN"/>
    <property type="match status" value="1"/>
</dbReference>
<proteinExistence type="inferred from homology"/>
<name>A0ABR8S7F7_9BURK</name>
<evidence type="ECO:0000313" key="2">
    <source>
        <dbReference type="EMBL" id="MBD7959398.1"/>
    </source>
</evidence>
<dbReference type="PIRSF" id="PIRSF017082">
    <property type="entry name" value="YflP"/>
    <property type="match status" value="1"/>
</dbReference>
<dbReference type="Gene3D" id="3.40.190.10">
    <property type="entry name" value="Periplasmic binding protein-like II"/>
    <property type="match status" value="1"/>
</dbReference>
<evidence type="ECO:0000256" key="1">
    <source>
        <dbReference type="ARBA" id="ARBA00006987"/>
    </source>
</evidence>
<dbReference type="SUPFAM" id="SSF53850">
    <property type="entry name" value="Periplasmic binding protein-like II"/>
    <property type="match status" value="1"/>
</dbReference>
<accession>A0ABR8S7F7</accession>
<dbReference type="PANTHER" id="PTHR42928">
    <property type="entry name" value="TRICARBOXYLATE-BINDING PROTEIN"/>
    <property type="match status" value="1"/>
</dbReference>
<sequence length="325" mass="33701">MKRRQWLAGAALTAVGGLWGGAVQASVFPNKTVRIVVPVAAGGSADKLGRTLSQKLTERWGQSVVVENVPGAGGSIGAAQVTKSRPDGYTLLLAGDGLALNALQGRRVPYDVEKDFSGVVKAVVNPQILVVRPDLGVSNLQQYAALLKSKPGQITLGLPGSKGSLQHLAHEMLSQRIGASPNYIAYPGGGPAALDVLGGHIDGTLITLAAVTEYVRAGKLVPIAVTTAQRSKALPNVPTVAESGFPGYAVESWQGIVAPSATPKAVVEQLNRDIVAVLQQPEISAQLEALGFTLAGGSAQQLDDTLRENLTGYAKVIAETGIQLR</sequence>